<dbReference type="PANTHER" id="PTHR31623">
    <property type="entry name" value="F21J9.9"/>
    <property type="match status" value="1"/>
</dbReference>
<sequence>MKVDVEVISKDTVQPSSPTPEHLRRYTLSFIDQITPQIFMPFLLFYPNEANNANNHSNLERCEVIKKSLSEALTRFYPLAGRVKQNLYVDCNDDGVQYVEAKANCRLSEFLEDPMPAEFDKFLPFELDDANELALAVQVTTFNCGGMVIGLVFAHKVSDACSFFVFLNSWAAIARGSSDDIPPPRYESVAFFPPETSHGFGAHMGSEKNKTMIKRFVFDAAAIAALRAKYNTDNKDIENPRPSRVEALSSFIWSRFLAATQPEEDPNKVYAVFHIANLRTKLDPPLSEYYFGNMGLPTVSLTSGNTEVGFYDIITPVRDSIKKVNMNYVKTLQENGGHMNFMIENAEKFIRGEVISLAFTSLCRFPVYEADFGWGKPVWVGSAKLLYKNLVTFFDTKSGNGIEVWINLEEEDMAKFEVDKELLKYVSSAQVYV</sequence>
<protein>
    <recommendedName>
        <fullName evidence="5">Vinorine synthase-like</fullName>
    </recommendedName>
</protein>
<gene>
    <name evidence="4" type="ORF">FSB_LOCUS48943</name>
</gene>
<comment type="similarity">
    <text evidence="1">Belongs to the plant acyltransferase family.</text>
</comment>
<accession>A0A2N9IB21</accession>
<evidence type="ECO:0008006" key="5">
    <source>
        <dbReference type="Google" id="ProtNLM"/>
    </source>
</evidence>
<dbReference type="Pfam" id="PF02458">
    <property type="entry name" value="Transferase"/>
    <property type="match status" value="1"/>
</dbReference>
<dbReference type="AlphaFoldDB" id="A0A2N9IB21"/>
<evidence type="ECO:0000256" key="1">
    <source>
        <dbReference type="ARBA" id="ARBA00009861"/>
    </source>
</evidence>
<dbReference type="Gene3D" id="3.30.559.10">
    <property type="entry name" value="Chloramphenicol acetyltransferase-like domain"/>
    <property type="match status" value="2"/>
</dbReference>
<keyword evidence="3" id="KW-0012">Acyltransferase</keyword>
<name>A0A2N9IB21_FAGSY</name>
<organism evidence="4">
    <name type="scientific">Fagus sylvatica</name>
    <name type="common">Beechnut</name>
    <dbReference type="NCBI Taxonomy" id="28930"/>
    <lineage>
        <taxon>Eukaryota</taxon>
        <taxon>Viridiplantae</taxon>
        <taxon>Streptophyta</taxon>
        <taxon>Embryophyta</taxon>
        <taxon>Tracheophyta</taxon>
        <taxon>Spermatophyta</taxon>
        <taxon>Magnoliopsida</taxon>
        <taxon>eudicotyledons</taxon>
        <taxon>Gunneridae</taxon>
        <taxon>Pentapetalae</taxon>
        <taxon>rosids</taxon>
        <taxon>fabids</taxon>
        <taxon>Fagales</taxon>
        <taxon>Fagaceae</taxon>
        <taxon>Fagus</taxon>
    </lineage>
</organism>
<keyword evidence="2" id="KW-0808">Transferase</keyword>
<proteinExistence type="inferred from homology"/>
<reference evidence="4" key="1">
    <citation type="submission" date="2018-02" db="EMBL/GenBank/DDBJ databases">
        <authorList>
            <person name="Cohen D.B."/>
            <person name="Kent A.D."/>
        </authorList>
    </citation>
    <scope>NUCLEOTIDE SEQUENCE</scope>
</reference>
<dbReference type="PANTHER" id="PTHR31623:SF17">
    <property type="entry name" value="F21J9.9"/>
    <property type="match status" value="1"/>
</dbReference>
<dbReference type="GO" id="GO:0016746">
    <property type="term" value="F:acyltransferase activity"/>
    <property type="evidence" value="ECO:0007669"/>
    <property type="project" value="UniProtKB-KW"/>
</dbReference>
<evidence type="ECO:0000256" key="2">
    <source>
        <dbReference type="ARBA" id="ARBA00022679"/>
    </source>
</evidence>
<dbReference type="InterPro" id="IPR023213">
    <property type="entry name" value="CAT-like_dom_sf"/>
</dbReference>
<evidence type="ECO:0000256" key="3">
    <source>
        <dbReference type="ARBA" id="ARBA00023315"/>
    </source>
</evidence>
<evidence type="ECO:0000313" key="4">
    <source>
        <dbReference type="EMBL" id="SPD21061.1"/>
    </source>
</evidence>
<dbReference type="EMBL" id="OIVN01005135">
    <property type="protein sequence ID" value="SPD21061.1"/>
    <property type="molecule type" value="Genomic_DNA"/>
</dbReference>